<sequence length="239" mass="25920">MTVTHLASVARKRAPRLAGDARRAQIVTAACSFFADNGFSGPTRDLAASIGVTQALLYRYFDSKTDLIEAVFAEAFRTHWSEGALEAFAASAGQPMVDRVADVYAGMIGRMTATTTRLLFRAGLDSYAEPVARNLARSWPVWMALLDQWRAEEGVPSLAERPLLEGERTLMHAFHNAMMTIRVRAFVFGFAPTLDDAEEIRQVAETHDAGVRSVLRLLHSGAVTTPRALPASAGALVAA</sequence>
<reference evidence="4" key="2">
    <citation type="submission" date="2023-01" db="EMBL/GenBank/DDBJ databases">
        <authorList>
            <person name="Sun Q."/>
            <person name="Evtushenko L."/>
        </authorList>
    </citation>
    <scope>NUCLEOTIDE SEQUENCE</scope>
    <source>
        <strain evidence="4">VKM B-2555</strain>
    </source>
</reference>
<dbReference type="SUPFAM" id="SSF46689">
    <property type="entry name" value="Homeodomain-like"/>
    <property type="match status" value="1"/>
</dbReference>
<dbReference type="PRINTS" id="PR00455">
    <property type="entry name" value="HTHTETR"/>
</dbReference>
<reference evidence="4" key="1">
    <citation type="journal article" date="2014" name="Int. J. Syst. Evol. Microbiol.">
        <title>Complete genome sequence of Corynebacterium casei LMG S-19264T (=DSM 44701T), isolated from a smear-ripened cheese.</title>
        <authorList>
            <consortium name="US DOE Joint Genome Institute (JGI-PGF)"/>
            <person name="Walter F."/>
            <person name="Albersmeier A."/>
            <person name="Kalinowski J."/>
            <person name="Ruckert C."/>
        </authorList>
    </citation>
    <scope>NUCLEOTIDE SEQUENCE</scope>
    <source>
        <strain evidence="4">VKM B-2555</strain>
    </source>
</reference>
<protein>
    <recommendedName>
        <fullName evidence="3">HTH tetR-type domain-containing protein</fullName>
    </recommendedName>
</protein>
<keyword evidence="1 2" id="KW-0238">DNA-binding</keyword>
<dbReference type="AlphaFoldDB" id="A0A9W6JFE4"/>
<proteinExistence type="predicted"/>
<dbReference type="PANTHER" id="PTHR30055:SF181">
    <property type="entry name" value="BLR6905 PROTEIN"/>
    <property type="match status" value="1"/>
</dbReference>
<dbReference type="RefSeq" id="WP_271202992.1">
    <property type="nucleotide sequence ID" value="NZ_BSFK01000004.1"/>
</dbReference>
<evidence type="ECO:0000259" key="3">
    <source>
        <dbReference type="PROSITE" id="PS50977"/>
    </source>
</evidence>
<evidence type="ECO:0000313" key="5">
    <source>
        <dbReference type="Proteomes" id="UP001143364"/>
    </source>
</evidence>
<feature type="DNA-binding region" description="H-T-H motif" evidence="2">
    <location>
        <begin position="42"/>
        <end position="61"/>
    </location>
</feature>
<organism evidence="4 5">
    <name type="scientific">Methylopila jiangsuensis</name>
    <dbReference type="NCBI Taxonomy" id="586230"/>
    <lineage>
        <taxon>Bacteria</taxon>
        <taxon>Pseudomonadati</taxon>
        <taxon>Pseudomonadota</taxon>
        <taxon>Alphaproteobacteria</taxon>
        <taxon>Hyphomicrobiales</taxon>
        <taxon>Methylopilaceae</taxon>
        <taxon>Methylopila</taxon>
    </lineage>
</organism>
<dbReference type="GO" id="GO:0000976">
    <property type="term" value="F:transcription cis-regulatory region binding"/>
    <property type="evidence" value="ECO:0007669"/>
    <property type="project" value="TreeGrafter"/>
</dbReference>
<dbReference type="InterPro" id="IPR050109">
    <property type="entry name" value="HTH-type_TetR-like_transc_reg"/>
</dbReference>
<feature type="domain" description="HTH tetR-type" evidence="3">
    <location>
        <begin position="20"/>
        <end position="79"/>
    </location>
</feature>
<accession>A0A9W6JFE4</accession>
<dbReference type="Proteomes" id="UP001143364">
    <property type="component" value="Unassembled WGS sequence"/>
</dbReference>
<dbReference type="PANTHER" id="PTHR30055">
    <property type="entry name" value="HTH-TYPE TRANSCRIPTIONAL REGULATOR RUTR"/>
    <property type="match status" value="1"/>
</dbReference>
<evidence type="ECO:0000256" key="2">
    <source>
        <dbReference type="PROSITE-ProRule" id="PRU00335"/>
    </source>
</evidence>
<comment type="caution">
    <text evidence="4">The sequence shown here is derived from an EMBL/GenBank/DDBJ whole genome shotgun (WGS) entry which is preliminary data.</text>
</comment>
<dbReference type="Pfam" id="PF00440">
    <property type="entry name" value="TetR_N"/>
    <property type="match status" value="1"/>
</dbReference>
<evidence type="ECO:0000313" key="4">
    <source>
        <dbReference type="EMBL" id="GLK75014.1"/>
    </source>
</evidence>
<dbReference type="InterPro" id="IPR009057">
    <property type="entry name" value="Homeodomain-like_sf"/>
</dbReference>
<name>A0A9W6JFE4_9HYPH</name>
<keyword evidence="5" id="KW-1185">Reference proteome</keyword>
<gene>
    <name evidence="4" type="ORF">GCM10008171_02680</name>
</gene>
<dbReference type="GO" id="GO:0003700">
    <property type="term" value="F:DNA-binding transcription factor activity"/>
    <property type="evidence" value="ECO:0007669"/>
    <property type="project" value="TreeGrafter"/>
</dbReference>
<dbReference type="Gene3D" id="1.10.357.10">
    <property type="entry name" value="Tetracycline Repressor, domain 2"/>
    <property type="match status" value="1"/>
</dbReference>
<dbReference type="PROSITE" id="PS50977">
    <property type="entry name" value="HTH_TETR_2"/>
    <property type="match status" value="1"/>
</dbReference>
<evidence type="ECO:0000256" key="1">
    <source>
        <dbReference type="ARBA" id="ARBA00023125"/>
    </source>
</evidence>
<dbReference type="EMBL" id="BSFK01000004">
    <property type="protein sequence ID" value="GLK75014.1"/>
    <property type="molecule type" value="Genomic_DNA"/>
</dbReference>
<dbReference type="InterPro" id="IPR001647">
    <property type="entry name" value="HTH_TetR"/>
</dbReference>